<dbReference type="Proteomes" id="UP000594892">
    <property type="component" value="Plasmid unnamed2"/>
</dbReference>
<feature type="coiled-coil region" evidence="1">
    <location>
        <begin position="95"/>
        <end position="122"/>
    </location>
</feature>
<accession>A0AAP9Y7F0</accession>
<reference evidence="2 3" key="1">
    <citation type="submission" date="2020-12" db="EMBL/GenBank/DDBJ databases">
        <title>FDA dAtabase for Regulatory Grade micrObial Sequences (FDA-ARGOS): Supporting development and validation of Infectious Disease Dx tests.</title>
        <authorList>
            <person name="Minogue T."/>
            <person name="Wolcott M."/>
            <person name="Wasieloski L."/>
            <person name="Aguilar W."/>
            <person name="Moore D."/>
            <person name="Jaissle J."/>
            <person name="Tallon L."/>
            <person name="Sadzewicz L."/>
            <person name="Zhao X."/>
            <person name="Boylan J."/>
            <person name="Ott S."/>
            <person name="Bowen H."/>
            <person name="Vavikolanu K."/>
            <person name="Mehta A."/>
            <person name="Aluvathingal J."/>
            <person name="Nadendla S."/>
            <person name="Yan Y."/>
            <person name="Sichtig H."/>
        </authorList>
    </citation>
    <scope>NUCLEOTIDE SEQUENCE [LARGE SCALE GENOMIC DNA]</scope>
    <source>
        <strain evidence="2 3">FDAARGOS_949</strain>
        <plasmid evidence="2 3">unnamed2</plasmid>
    </source>
</reference>
<evidence type="ECO:0000256" key="1">
    <source>
        <dbReference type="SAM" id="Coils"/>
    </source>
</evidence>
<organism evidence="2 3">
    <name type="scientific">Burkholderia glumae</name>
    <name type="common">Pseudomonas glumae</name>
    <dbReference type="NCBI Taxonomy" id="337"/>
    <lineage>
        <taxon>Bacteria</taxon>
        <taxon>Pseudomonadati</taxon>
        <taxon>Pseudomonadota</taxon>
        <taxon>Betaproteobacteria</taxon>
        <taxon>Burkholderiales</taxon>
        <taxon>Burkholderiaceae</taxon>
        <taxon>Burkholderia</taxon>
    </lineage>
</organism>
<dbReference type="AlphaFoldDB" id="A0AAP9Y7F0"/>
<dbReference type="EMBL" id="CP065603">
    <property type="protein sequence ID" value="QPQ94832.1"/>
    <property type="molecule type" value="Genomic_DNA"/>
</dbReference>
<keyword evidence="1" id="KW-0175">Coiled coil</keyword>
<evidence type="ECO:0000313" key="3">
    <source>
        <dbReference type="Proteomes" id="UP000594892"/>
    </source>
</evidence>
<proteinExistence type="predicted"/>
<sequence>MHLTRFSLSAGGVTAAPPRNGVPIAFARALQARVDYATAMFATDEGVARQALLKRAREEAADLAWDLVMIDDSDLSCPHLFADVPTLRGAFEASLNWAQLERAELDEELASVQAEMDAEKAEAERRATIEAAIAAGDWTALHLPTPEAFVRALAAGESVEACGHTFDFVHDEGLWATNPYGVDAYVGPDIPTTQQASRLLRGLARGTTYGAVPPDSE</sequence>
<name>A0AAP9Y7F0_BURGL</name>
<geneLocation type="plasmid" evidence="2 3">
    <name>unnamed2</name>
</geneLocation>
<gene>
    <name evidence="2" type="ORF">I6H06_29980</name>
</gene>
<dbReference type="RefSeq" id="WP_012732807.1">
    <property type="nucleotide sequence ID" value="NZ_CP021077.1"/>
</dbReference>
<evidence type="ECO:0000313" key="2">
    <source>
        <dbReference type="EMBL" id="QPQ94832.1"/>
    </source>
</evidence>
<protein>
    <submittedName>
        <fullName evidence="2">Uncharacterized protein</fullName>
    </submittedName>
</protein>
<keyword evidence="2" id="KW-0614">Plasmid</keyword>
<dbReference type="GeneID" id="45693346"/>